<dbReference type="SUPFAM" id="SSF52467">
    <property type="entry name" value="DHS-like NAD/FAD-binding domain"/>
    <property type="match status" value="1"/>
</dbReference>
<feature type="domain" description="Thiamine pyrophosphate enzyme central" evidence="5">
    <location>
        <begin position="194"/>
        <end position="330"/>
    </location>
</feature>
<name>A0A1H0D9K9_9FIRM</name>
<feature type="domain" description="Thiamine pyrophosphate enzyme TPP-binding" evidence="6">
    <location>
        <begin position="386"/>
        <end position="533"/>
    </location>
</feature>
<sequence>MKVSDYVARFLLQNGCTHVFGYQGGAVTHLIDSFYRCPGLRFVGCCHEQGASFAAEGWARVNNSLDVAIATSGPGATNLITGIGSAYFDSIPCLYLTGQVNTYEYKDSLRVRQLGFQETDIVSIVKPIVKYAARVTCAQDIRYELEKAAAIALLGRHGPVLLDLPMNIQRAEIDEEQLTGYNIPKPAKRTVETDTILHLLGNSRRPVLLAGGGVRLAGAAEVFNRVAKRLSAPVICSLMGRDAVDNTLPGFCGMLGAYGLRSANLAAANCDLLLCLGSRLDTRQTGTLPGSFTREAKLIRVDIDANELDHKIKPDELSIQADVKDFLVQLEQRLDSITFNYSDWMKTVQGWQARYPSYAKPEFSDPNYIICELSKLLQPSDIICLDVGQNQMWGAQSLTLARGQRLLTCGGMGAMGFSLPCAIGAAFAAPESNVIALMGDGGAQMNSQELQLLVREKLPVKVIVLNNRSLGMIRHFQEMYFDARYCATVKDYSPPDFCALANAYGLESTRITDMENLYKSRAMLTAKRPALLELVLPQETYVFPKLSVNRPIEEQEPPLPREEFLNAMIIPPYTAN</sequence>
<dbReference type="PANTHER" id="PTHR18968:SF13">
    <property type="entry name" value="ACETOLACTATE SYNTHASE CATALYTIC SUBUNIT, MITOCHONDRIAL"/>
    <property type="match status" value="1"/>
</dbReference>
<evidence type="ECO:0000259" key="7">
    <source>
        <dbReference type="Pfam" id="PF02776"/>
    </source>
</evidence>
<dbReference type="InterPro" id="IPR011766">
    <property type="entry name" value="TPP_enzyme_TPP-bd"/>
</dbReference>
<evidence type="ECO:0000259" key="6">
    <source>
        <dbReference type="Pfam" id="PF02775"/>
    </source>
</evidence>
<dbReference type="InterPro" id="IPR012001">
    <property type="entry name" value="Thiamin_PyroP_enz_TPP-bd_dom"/>
</dbReference>
<dbReference type="Proteomes" id="UP000199182">
    <property type="component" value="Unassembled WGS sequence"/>
</dbReference>
<reference evidence="8 9" key="1">
    <citation type="submission" date="2016-10" db="EMBL/GenBank/DDBJ databases">
        <authorList>
            <person name="de Groot N.N."/>
        </authorList>
    </citation>
    <scope>NUCLEOTIDE SEQUENCE [LARGE SCALE GENOMIC DNA]</scope>
    <source>
        <strain evidence="8 9">CGMCC 1.5012</strain>
    </source>
</reference>
<gene>
    <name evidence="8" type="ORF">SAMN05192585_12731</name>
</gene>
<dbReference type="OrthoDB" id="4494979at2"/>
<dbReference type="PROSITE" id="PS00187">
    <property type="entry name" value="TPP_ENZYMES"/>
    <property type="match status" value="1"/>
</dbReference>
<dbReference type="InterPro" id="IPR029061">
    <property type="entry name" value="THDP-binding"/>
</dbReference>
<dbReference type="STRING" id="258515.SAMN05192585_12731"/>
<keyword evidence="3 4" id="KW-0786">Thiamine pyrophosphate</keyword>
<dbReference type="GO" id="GO:0003984">
    <property type="term" value="F:acetolactate synthase activity"/>
    <property type="evidence" value="ECO:0007669"/>
    <property type="project" value="TreeGrafter"/>
</dbReference>
<dbReference type="GO" id="GO:0030976">
    <property type="term" value="F:thiamine pyrophosphate binding"/>
    <property type="evidence" value="ECO:0007669"/>
    <property type="project" value="InterPro"/>
</dbReference>
<dbReference type="FunFam" id="3.40.50.970:FF:000007">
    <property type="entry name" value="Acetolactate synthase"/>
    <property type="match status" value="1"/>
</dbReference>
<dbReference type="GO" id="GO:0000287">
    <property type="term" value="F:magnesium ion binding"/>
    <property type="evidence" value="ECO:0007669"/>
    <property type="project" value="InterPro"/>
</dbReference>
<dbReference type="InterPro" id="IPR045229">
    <property type="entry name" value="TPP_enz"/>
</dbReference>
<comment type="cofactor">
    <cofactor evidence="1">
        <name>thiamine diphosphate</name>
        <dbReference type="ChEBI" id="CHEBI:58937"/>
    </cofactor>
</comment>
<evidence type="ECO:0000256" key="4">
    <source>
        <dbReference type="RuleBase" id="RU362132"/>
    </source>
</evidence>
<dbReference type="InterPro" id="IPR012000">
    <property type="entry name" value="Thiamin_PyroP_enz_cen_dom"/>
</dbReference>
<dbReference type="CDD" id="cd07035">
    <property type="entry name" value="TPP_PYR_POX_like"/>
    <property type="match status" value="1"/>
</dbReference>
<organism evidence="8 9">
    <name type="scientific">Acetanaerobacterium elongatum</name>
    <dbReference type="NCBI Taxonomy" id="258515"/>
    <lineage>
        <taxon>Bacteria</taxon>
        <taxon>Bacillati</taxon>
        <taxon>Bacillota</taxon>
        <taxon>Clostridia</taxon>
        <taxon>Eubacteriales</taxon>
        <taxon>Oscillospiraceae</taxon>
        <taxon>Acetanaerobacterium</taxon>
    </lineage>
</organism>
<evidence type="ECO:0000256" key="2">
    <source>
        <dbReference type="ARBA" id="ARBA00007812"/>
    </source>
</evidence>
<dbReference type="RefSeq" id="WP_092641586.1">
    <property type="nucleotide sequence ID" value="NZ_FNID01000027.1"/>
</dbReference>
<dbReference type="GO" id="GO:0009099">
    <property type="term" value="P:L-valine biosynthetic process"/>
    <property type="evidence" value="ECO:0007669"/>
    <property type="project" value="TreeGrafter"/>
</dbReference>
<dbReference type="GO" id="GO:0005948">
    <property type="term" value="C:acetolactate synthase complex"/>
    <property type="evidence" value="ECO:0007669"/>
    <property type="project" value="TreeGrafter"/>
</dbReference>
<dbReference type="InterPro" id="IPR000399">
    <property type="entry name" value="TPP-bd_CS"/>
</dbReference>
<dbReference type="GO" id="GO:0050660">
    <property type="term" value="F:flavin adenine dinucleotide binding"/>
    <property type="evidence" value="ECO:0007669"/>
    <property type="project" value="TreeGrafter"/>
</dbReference>
<evidence type="ECO:0000259" key="5">
    <source>
        <dbReference type="Pfam" id="PF00205"/>
    </source>
</evidence>
<proteinExistence type="inferred from homology"/>
<accession>A0A1H0D9K9</accession>
<dbReference type="InterPro" id="IPR029035">
    <property type="entry name" value="DHS-like_NAD/FAD-binding_dom"/>
</dbReference>
<protein>
    <submittedName>
        <fullName evidence="8">Acetolactate synthase-1/2/3 large subunit</fullName>
    </submittedName>
</protein>
<dbReference type="Gene3D" id="3.40.50.1220">
    <property type="entry name" value="TPP-binding domain"/>
    <property type="match status" value="1"/>
</dbReference>
<dbReference type="AlphaFoldDB" id="A0A1H0D9K9"/>
<dbReference type="Pfam" id="PF02776">
    <property type="entry name" value="TPP_enzyme_N"/>
    <property type="match status" value="1"/>
</dbReference>
<dbReference type="SUPFAM" id="SSF52518">
    <property type="entry name" value="Thiamin diphosphate-binding fold (THDP-binding)"/>
    <property type="match status" value="2"/>
</dbReference>
<dbReference type="Gene3D" id="3.40.50.970">
    <property type="match status" value="2"/>
</dbReference>
<dbReference type="GO" id="GO:0009097">
    <property type="term" value="P:isoleucine biosynthetic process"/>
    <property type="evidence" value="ECO:0007669"/>
    <property type="project" value="TreeGrafter"/>
</dbReference>
<dbReference type="Pfam" id="PF00205">
    <property type="entry name" value="TPP_enzyme_M"/>
    <property type="match status" value="1"/>
</dbReference>
<feature type="domain" description="Thiamine pyrophosphate enzyme N-terminal TPP-binding" evidence="7">
    <location>
        <begin position="1"/>
        <end position="123"/>
    </location>
</feature>
<dbReference type="EMBL" id="FNID01000027">
    <property type="protein sequence ID" value="SDN66894.1"/>
    <property type="molecule type" value="Genomic_DNA"/>
</dbReference>
<evidence type="ECO:0000256" key="1">
    <source>
        <dbReference type="ARBA" id="ARBA00001964"/>
    </source>
</evidence>
<dbReference type="Pfam" id="PF02775">
    <property type="entry name" value="TPP_enzyme_C"/>
    <property type="match status" value="1"/>
</dbReference>
<evidence type="ECO:0000313" key="8">
    <source>
        <dbReference type="EMBL" id="SDN66894.1"/>
    </source>
</evidence>
<evidence type="ECO:0000256" key="3">
    <source>
        <dbReference type="ARBA" id="ARBA00023052"/>
    </source>
</evidence>
<comment type="similarity">
    <text evidence="2 4">Belongs to the TPP enzyme family.</text>
</comment>
<keyword evidence="9" id="KW-1185">Reference proteome</keyword>
<evidence type="ECO:0000313" key="9">
    <source>
        <dbReference type="Proteomes" id="UP000199182"/>
    </source>
</evidence>
<dbReference type="PANTHER" id="PTHR18968">
    <property type="entry name" value="THIAMINE PYROPHOSPHATE ENZYMES"/>
    <property type="match status" value="1"/>
</dbReference>